<feature type="transmembrane region" description="Helical" evidence="1">
    <location>
        <begin position="167"/>
        <end position="188"/>
    </location>
</feature>
<comment type="caution">
    <text evidence="2">The sequence shown here is derived from an EMBL/GenBank/DDBJ whole genome shotgun (WGS) entry which is preliminary data.</text>
</comment>
<dbReference type="RefSeq" id="WP_227183630.1">
    <property type="nucleotide sequence ID" value="NZ_JAJCIQ010000004.1"/>
</dbReference>
<keyword evidence="1" id="KW-0472">Membrane</keyword>
<feature type="transmembrane region" description="Helical" evidence="1">
    <location>
        <begin position="17"/>
        <end position="37"/>
    </location>
</feature>
<keyword evidence="1" id="KW-0812">Transmembrane</keyword>
<evidence type="ECO:0000313" key="3">
    <source>
        <dbReference type="Proteomes" id="UP001299546"/>
    </source>
</evidence>
<dbReference type="Proteomes" id="UP001299546">
    <property type="component" value="Unassembled WGS sequence"/>
</dbReference>
<feature type="transmembrane region" description="Helical" evidence="1">
    <location>
        <begin position="333"/>
        <end position="354"/>
    </location>
</feature>
<organism evidence="2 3">
    <name type="scientific">Bariatricus massiliensis</name>
    <dbReference type="NCBI Taxonomy" id="1745713"/>
    <lineage>
        <taxon>Bacteria</taxon>
        <taxon>Bacillati</taxon>
        <taxon>Bacillota</taxon>
        <taxon>Clostridia</taxon>
        <taxon>Lachnospirales</taxon>
        <taxon>Lachnospiraceae</taxon>
        <taxon>Bariatricus</taxon>
    </lineage>
</organism>
<proteinExistence type="predicted"/>
<gene>
    <name evidence="2" type="ORF">LIZ65_12135</name>
</gene>
<name>A0ABS8DHX1_9FIRM</name>
<feature type="transmembrane region" description="Helical" evidence="1">
    <location>
        <begin position="214"/>
        <end position="235"/>
    </location>
</feature>
<accession>A0ABS8DHX1</accession>
<keyword evidence="1" id="KW-1133">Transmembrane helix</keyword>
<protein>
    <submittedName>
        <fullName evidence="2">ABC transporter permease</fullName>
    </submittedName>
</protein>
<evidence type="ECO:0000256" key="1">
    <source>
        <dbReference type="SAM" id="Phobius"/>
    </source>
</evidence>
<keyword evidence="3" id="KW-1185">Reference proteome</keyword>
<dbReference type="EMBL" id="JAJCIS010000008">
    <property type="protein sequence ID" value="MCB7388035.1"/>
    <property type="molecule type" value="Genomic_DNA"/>
</dbReference>
<evidence type="ECO:0000313" key="2">
    <source>
        <dbReference type="EMBL" id="MCB7388035.1"/>
    </source>
</evidence>
<dbReference type="Pfam" id="PF12730">
    <property type="entry name" value="ABC2_membrane_4"/>
    <property type="match status" value="1"/>
</dbReference>
<dbReference type="PANTHER" id="PTHR43471">
    <property type="entry name" value="ABC TRANSPORTER PERMEASE"/>
    <property type="match status" value="1"/>
</dbReference>
<reference evidence="2 3" key="1">
    <citation type="submission" date="2021-10" db="EMBL/GenBank/DDBJ databases">
        <title>Collection of gut derived symbiotic bacterial strains cultured from healthy donors.</title>
        <authorList>
            <person name="Lin H."/>
            <person name="Littmann E."/>
            <person name="Kohout C."/>
            <person name="Pamer E.G."/>
        </authorList>
    </citation>
    <scope>NUCLEOTIDE SEQUENCE [LARGE SCALE GENOMIC DNA]</scope>
    <source>
        <strain evidence="2 3">DFI.1.165</strain>
    </source>
</reference>
<feature type="transmembrane region" description="Helical" evidence="1">
    <location>
        <begin position="256"/>
        <end position="278"/>
    </location>
</feature>
<sequence length="360" mass="41560">MKAVIKRELKNYLKNPVLWLGLIVVILMLYQMLNPYLKIHYFQSEREMEGLHPKNIDDADISEGYVESTEEEQMELACRLVKKEMVKMLGMKEQEAEQILNAMLQKKMSAEEIEAELIDKYEFYGKYGIKYYFQISEYRKASVEEANQYIDENMKEHSFSFYFSRKFADFCGLLMGFFSAVLLAFLFIRDTRKDMYELLHTKPVSAAGYVCGKIGGGFLAMMVVWGILVMIFGGLCEFYGGRAGFPVSMWDFLKTAAGYILPNMLMITCIYAAAALIFKNPLPAVPLIFLYIIYSNMGSRGPDGEYGYYGRPFAIMVRFPGKFFDTSPPPMALLNQIALIFAAFLIMILTTEIWRRRRVY</sequence>